<organism evidence="1 2">
    <name type="scientific">Pseudomonas veronii</name>
    <dbReference type="NCBI Taxonomy" id="76761"/>
    <lineage>
        <taxon>Bacteria</taxon>
        <taxon>Pseudomonadati</taxon>
        <taxon>Pseudomonadota</taxon>
        <taxon>Gammaproteobacteria</taxon>
        <taxon>Pseudomonadales</taxon>
        <taxon>Pseudomonadaceae</taxon>
        <taxon>Pseudomonas</taxon>
    </lineage>
</organism>
<sequence>MDEVRVLRAAGGDNAAAQGKILLRYMYSRIKEQMDERGIKTAKSLILLKHWNVSRTEFEFVYWEEDFLGFVENLLVRDEAGEIEWVIQGAGLHARDRLRLAQKRGKSESDPEAVRMLRMHYKHNQIFTDHDIPVGADRISFSASPLSWDDTNSLIDLHFANQLRAN</sequence>
<reference evidence="1 2" key="1">
    <citation type="journal article" date="2020" name="Front. Microbiol.">
        <title>Genetic Organization of the aprX-lipA2 Operon Affects the Proteolytic Potential of Pseudomonas Species in Milk.</title>
        <authorList>
            <person name="Maier C."/>
            <person name="Huptas C."/>
            <person name="von Neubeck M."/>
            <person name="Scherer S."/>
            <person name="Wenning M."/>
            <person name="Lucking G."/>
        </authorList>
    </citation>
    <scope>NUCLEOTIDE SEQUENCE [LARGE SCALE GENOMIC DNA]</scope>
    <source>
        <strain evidence="1 2">WS 4671</strain>
    </source>
</reference>
<comment type="caution">
    <text evidence="1">The sequence shown here is derived from an EMBL/GenBank/DDBJ whole genome shotgun (WGS) entry which is preliminary data.</text>
</comment>
<evidence type="ECO:0000313" key="1">
    <source>
        <dbReference type="EMBL" id="NMX96257.1"/>
    </source>
</evidence>
<dbReference type="EMBL" id="JAAQWE010000004">
    <property type="protein sequence ID" value="NMX96257.1"/>
    <property type="molecule type" value="Genomic_DNA"/>
</dbReference>
<dbReference type="Proteomes" id="UP000552560">
    <property type="component" value="Unassembled WGS sequence"/>
</dbReference>
<dbReference type="RefSeq" id="WP_134939529.1">
    <property type="nucleotide sequence ID" value="NZ_CP149793.1"/>
</dbReference>
<accession>A0A7Y0ZQQ5</accession>
<dbReference type="AlphaFoldDB" id="A0A7Y0ZQQ5"/>
<protein>
    <submittedName>
        <fullName evidence="1">Uncharacterized protein</fullName>
    </submittedName>
</protein>
<name>A0A7Y0ZQQ5_PSEVE</name>
<evidence type="ECO:0000313" key="2">
    <source>
        <dbReference type="Proteomes" id="UP000552560"/>
    </source>
</evidence>
<gene>
    <name evidence="1" type="ORF">HBO43_06565</name>
</gene>
<dbReference type="OrthoDB" id="9255521at2"/>
<proteinExistence type="predicted"/>